<comment type="caution">
    <text evidence="2">The sequence shown here is derived from an EMBL/GenBank/DDBJ whole genome shotgun (WGS) entry which is preliminary data.</text>
</comment>
<reference evidence="2" key="1">
    <citation type="journal article" date="2021" name="Sci. Rep.">
        <title>Diploid genomic architecture of Nitzschia inconspicua, an elite biomass production diatom.</title>
        <authorList>
            <person name="Oliver A."/>
            <person name="Podell S."/>
            <person name="Pinowska A."/>
            <person name="Traller J.C."/>
            <person name="Smith S.R."/>
            <person name="McClure R."/>
            <person name="Beliaev A."/>
            <person name="Bohutskyi P."/>
            <person name="Hill E.A."/>
            <person name="Rabines A."/>
            <person name="Zheng H."/>
            <person name="Allen L.Z."/>
            <person name="Kuo A."/>
            <person name="Grigoriev I.V."/>
            <person name="Allen A.E."/>
            <person name="Hazlebeck D."/>
            <person name="Allen E.E."/>
        </authorList>
    </citation>
    <scope>NUCLEOTIDE SEQUENCE</scope>
    <source>
        <strain evidence="2">Hildebrandi</strain>
    </source>
</reference>
<evidence type="ECO:0000256" key="1">
    <source>
        <dbReference type="SAM" id="Phobius"/>
    </source>
</evidence>
<sequence length="249" mass="28582">MARSHRDFRSSAKWSVVFLSVSAMLSTITFHRYIYHDIGRTELGTTVVRIQQLDENITHNSSSENQRKPHANITFTLKTTSRRESSLSPVCNPFASLVSSARPSHNQHSDTRRIIRRIYFAHMRKARGTTLRTYLASVAQLHDLEFVVSEGGHFELPGTNHNTLYVTHLRDPYGHAICHFQYEIRWPCEQLLQNESFEASQDNAANLTAWITEPGFLHPSLINSATTRRSRCDDTRAYLIDCATNCYIR</sequence>
<reference evidence="2" key="2">
    <citation type="submission" date="2021-04" db="EMBL/GenBank/DDBJ databases">
        <authorList>
            <person name="Podell S."/>
        </authorList>
    </citation>
    <scope>NUCLEOTIDE SEQUENCE</scope>
    <source>
        <strain evidence="2">Hildebrandi</strain>
    </source>
</reference>
<accession>A0A9K3Q592</accession>
<feature type="transmembrane region" description="Helical" evidence="1">
    <location>
        <begin position="12"/>
        <end position="35"/>
    </location>
</feature>
<evidence type="ECO:0000313" key="3">
    <source>
        <dbReference type="Proteomes" id="UP000693970"/>
    </source>
</evidence>
<protein>
    <submittedName>
        <fullName evidence="2">Uncharacterized protein</fullName>
    </submittedName>
</protein>
<proteinExistence type="predicted"/>
<dbReference type="Proteomes" id="UP000693970">
    <property type="component" value="Unassembled WGS sequence"/>
</dbReference>
<gene>
    <name evidence="2" type="ORF">IV203_031637</name>
</gene>
<dbReference type="AlphaFoldDB" id="A0A9K3Q592"/>
<keyword evidence="3" id="KW-1185">Reference proteome</keyword>
<dbReference type="EMBL" id="JAGRRH010000006">
    <property type="protein sequence ID" value="KAG7368894.1"/>
    <property type="molecule type" value="Genomic_DNA"/>
</dbReference>
<keyword evidence="1" id="KW-0472">Membrane</keyword>
<keyword evidence="1" id="KW-1133">Transmembrane helix</keyword>
<keyword evidence="1" id="KW-0812">Transmembrane</keyword>
<evidence type="ECO:0000313" key="2">
    <source>
        <dbReference type="EMBL" id="KAG7368894.1"/>
    </source>
</evidence>
<name>A0A9K3Q592_9STRA</name>
<organism evidence="2 3">
    <name type="scientific">Nitzschia inconspicua</name>
    <dbReference type="NCBI Taxonomy" id="303405"/>
    <lineage>
        <taxon>Eukaryota</taxon>
        <taxon>Sar</taxon>
        <taxon>Stramenopiles</taxon>
        <taxon>Ochrophyta</taxon>
        <taxon>Bacillariophyta</taxon>
        <taxon>Bacillariophyceae</taxon>
        <taxon>Bacillariophycidae</taxon>
        <taxon>Bacillariales</taxon>
        <taxon>Bacillariaceae</taxon>
        <taxon>Nitzschia</taxon>
    </lineage>
</organism>